<dbReference type="SUPFAM" id="SSF57756">
    <property type="entry name" value="Retrovirus zinc finger-like domains"/>
    <property type="match status" value="1"/>
</dbReference>
<keyword evidence="1" id="KW-0863">Zinc-finger</keyword>
<gene>
    <name evidence="3" type="ORF">Tco_0771279</name>
</gene>
<keyword evidence="1" id="KW-0862">Zinc</keyword>
<dbReference type="SMART" id="SM00343">
    <property type="entry name" value="ZnF_C2HC"/>
    <property type="match status" value="2"/>
</dbReference>
<keyword evidence="3" id="KW-0548">Nucleotidyltransferase</keyword>
<dbReference type="EMBL" id="BQNB010011289">
    <property type="protein sequence ID" value="GJS88643.1"/>
    <property type="molecule type" value="Genomic_DNA"/>
</dbReference>
<comment type="caution">
    <text evidence="3">The sequence shown here is derived from an EMBL/GenBank/DDBJ whole genome shotgun (WGS) entry which is preliminary data.</text>
</comment>
<protein>
    <submittedName>
        <fullName evidence="3">Reverse transcriptase domain-containing protein</fullName>
    </submittedName>
</protein>
<reference evidence="3" key="2">
    <citation type="submission" date="2022-01" db="EMBL/GenBank/DDBJ databases">
        <authorList>
            <person name="Yamashiro T."/>
            <person name="Shiraishi A."/>
            <person name="Satake H."/>
            <person name="Nakayama K."/>
        </authorList>
    </citation>
    <scope>NUCLEOTIDE SEQUENCE</scope>
</reference>
<proteinExistence type="predicted"/>
<dbReference type="PROSITE" id="PS50158">
    <property type="entry name" value="ZF_CCHC"/>
    <property type="match status" value="1"/>
</dbReference>
<dbReference type="Gene3D" id="4.10.60.10">
    <property type="entry name" value="Zinc finger, CCHC-type"/>
    <property type="match status" value="1"/>
</dbReference>
<keyword evidence="3" id="KW-0808">Transferase</keyword>
<dbReference type="InterPro" id="IPR001878">
    <property type="entry name" value="Znf_CCHC"/>
</dbReference>
<accession>A0ABQ4ZIP7</accession>
<dbReference type="Proteomes" id="UP001151760">
    <property type="component" value="Unassembled WGS sequence"/>
</dbReference>
<evidence type="ECO:0000313" key="4">
    <source>
        <dbReference type="Proteomes" id="UP001151760"/>
    </source>
</evidence>
<feature type="domain" description="CCHC-type" evidence="2">
    <location>
        <begin position="190"/>
        <end position="205"/>
    </location>
</feature>
<sequence length="240" mass="27566">MEFVFHINSCTVENQVKYATCTLLGNALTWWNSHVKTVGHDAAYGMPWKTLMKMLTDKYCLRSEIKKLEIELWNLKVKESDQAGKYLGGLPDMIQASVMASKPKTMQEAIEIANDLMDQKIRTFAERKAENKRKLDDNLIDNQVQQPPFKRQNVARAYAIRPNEKKEYAGTLPLCNKCKFHHNGPCTIMCANCKRVGHLTRDCRNPVATNNQRTFTCYECGNQGHYISDFPELKNQNRGN</sequence>
<evidence type="ECO:0000259" key="2">
    <source>
        <dbReference type="PROSITE" id="PS50158"/>
    </source>
</evidence>
<evidence type="ECO:0000313" key="3">
    <source>
        <dbReference type="EMBL" id="GJS88643.1"/>
    </source>
</evidence>
<reference evidence="3" key="1">
    <citation type="journal article" date="2022" name="Int. J. Mol. Sci.">
        <title>Draft Genome of Tanacetum Coccineum: Genomic Comparison of Closely Related Tanacetum-Family Plants.</title>
        <authorList>
            <person name="Yamashiro T."/>
            <person name="Shiraishi A."/>
            <person name="Nakayama K."/>
            <person name="Satake H."/>
        </authorList>
    </citation>
    <scope>NUCLEOTIDE SEQUENCE</scope>
</reference>
<keyword evidence="4" id="KW-1185">Reference proteome</keyword>
<organism evidence="3 4">
    <name type="scientific">Tanacetum coccineum</name>
    <dbReference type="NCBI Taxonomy" id="301880"/>
    <lineage>
        <taxon>Eukaryota</taxon>
        <taxon>Viridiplantae</taxon>
        <taxon>Streptophyta</taxon>
        <taxon>Embryophyta</taxon>
        <taxon>Tracheophyta</taxon>
        <taxon>Spermatophyta</taxon>
        <taxon>Magnoliopsida</taxon>
        <taxon>eudicotyledons</taxon>
        <taxon>Gunneridae</taxon>
        <taxon>Pentapetalae</taxon>
        <taxon>asterids</taxon>
        <taxon>campanulids</taxon>
        <taxon>Asterales</taxon>
        <taxon>Asteraceae</taxon>
        <taxon>Asteroideae</taxon>
        <taxon>Anthemideae</taxon>
        <taxon>Anthemidinae</taxon>
        <taxon>Tanacetum</taxon>
    </lineage>
</organism>
<dbReference type="GO" id="GO:0003964">
    <property type="term" value="F:RNA-directed DNA polymerase activity"/>
    <property type="evidence" value="ECO:0007669"/>
    <property type="project" value="UniProtKB-KW"/>
</dbReference>
<evidence type="ECO:0000256" key="1">
    <source>
        <dbReference type="PROSITE-ProRule" id="PRU00047"/>
    </source>
</evidence>
<keyword evidence="3" id="KW-0695">RNA-directed DNA polymerase</keyword>
<name>A0ABQ4ZIP7_9ASTR</name>
<dbReference type="InterPro" id="IPR036875">
    <property type="entry name" value="Znf_CCHC_sf"/>
</dbReference>
<keyword evidence="1" id="KW-0479">Metal-binding</keyword>